<feature type="transmembrane region" description="Helical" evidence="10">
    <location>
        <begin position="31"/>
        <end position="51"/>
    </location>
</feature>
<keyword evidence="12" id="KW-1185">Reference proteome</keyword>
<dbReference type="Pfam" id="PF00893">
    <property type="entry name" value="Multi_Drug_Res"/>
    <property type="match status" value="1"/>
</dbReference>
<name>A0A6P1DUU5_9GAMM</name>
<keyword evidence="5 10" id="KW-1133">Transmembrane helix</keyword>
<evidence type="ECO:0000256" key="2">
    <source>
        <dbReference type="ARBA" id="ARBA00022448"/>
    </source>
</evidence>
<organism evidence="11 12">
    <name type="scientific">Thiorhodococcus mannitoliphagus</name>
    <dbReference type="NCBI Taxonomy" id="329406"/>
    <lineage>
        <taxon>Bacteria</taxon>
        <taxon>Pseudomonadati</taxon>
        <taxon>Pseudomonadota</taxon>
        <taxon>Gammaproteobacteria</taxon>
        <taxon>Chromatiales</taxon>
        <taxon>Chromatiaceae</taxon>
        <taxon>Thiorhodococcus</taxon>
    </lineage>
</organism>
<dbReference type="Gene3D" id="1.10.3730.20">
    <property type="match status" value="1"/>
</dbReference>
<dbReference type="RefSeq" id="WP_164652367.1">
    <property type="nucleotide sequence ID" value="NZ_JAAIJR010000010.1"/>
</dbReference>
<feature type="transmembrane region" description="Helical" evidence="10">
    <location>
        <begin position="86"/>
        <end position="105"/>
    </location>
</feature>
<evidence type="ECO:0000256" key="6">
    <source>
        <dbReference type="ARBA" id="ARBA00023136"/>
    </source>
</evidence>
<keyword evidence="2" id="KW-0813">Transport</keyword>
<comment type="subcellular location">
    <subcellularLocation>
        <location evidence="1 9">Cell membrane</location>
        <topology evidence="1 9">Multi-pass membrane protein</topology>
    </subcellularLocation>
</comment>
<proteinExistence type="inferred from homology"/>
<comment type="similarity">
    <text evidence="7">Belongs to the drug/metabolite transporter (DMT) superfamily. Small multidrug resistance (SMR) (TC 2.A.7.1) family. Gdx/SugE subfamily.</text>
</comment>
<dbReference type="Proteomes" id="UP000471640">
    <property type="component" value="Unassembled WGS sequence"/>
</dbReference>
<reference evidence="11 12" key="2">
    <citation type="submission" date="2020-02" db="EMBL/GenBank/DDBJ databases">
        <title>Genome sequences of Thiorhodococcus mannitoliphagus and Thiorhodococcus minor, purple sulfur photosynthetic bacteria in the gammaproteobacterial family, Chromatiaceae.</title>
        <authorList>
            <person name="Aviles F.A."/>
            <person name="Meyer T.E."/>
            <person name="Kyndt J.A."/>
        </authorList>
    </citation>
    <scope>NUCLEOTIDE SEQUENCE [LARGE SCALE GENOMIC DNA]</scope>
    <source>
        <strain evidence="11 12">DSM 18266</strain>
    </source>
</reference>
<evidence type="ECO:0000256" key="3">
    <source>
        <dbReference type="ARBA" id="ARBA00022475"/>
    </source>
</evidence>
<protein>
    <recommendedName>
        <fullName evidence="8">Guanidinium exporter</fullName>
    </recommendedName>
</protein>
<evidence type="ECO:0000256" key="4">
    <source>
        <dbReference type="ARBA" id="ARBA00022692"/>
    </source>
</evidence>
<evidence type="ECO:0000256" key="7">
    <source>
        <dbReference type="ARBA" id="ARBA00038151"/>
    </source>
</evidence>
<dbReference type="GO" id="GO:0022857">
    <property type="term" value="F:transmembrane transporter activity"/>
    <property type="evidence" value="ECO:0007669"/>
    <property type="project" value="InterPro"/>
</dbReference>
<sequence length="108" mass="11480">MAWLYLVIAGLFEWGWPVGLKLGLAESGLRWGWIGFAGLCMVASGALLLIAQKTIPMGTAYAVWTGIGAVGTFVLGILLFHEPATLARFFFVGLIVVGIVGLKFVSGH</sequence>
<dbReference type="InterPro" id="IPR000390">
    <property type="entry name" value="Small_drug/metabolite_transptr"/>
</dbReference>
<dbReference type="PANTHER" id="PTHR30561">
    <property type="entry name" value="SMR FAMILY PROTON-DEPENDENT DRUG EFFLUX TRANSPORTER SUGE"/>
    <property type="match status" value="1"/>
</dbReference>
<keyword evidence="3" id="KW-1003">Cell membrane</keyword>
<feature type="transmembrane region" description="Helical" evidence="10">
    <location>
        <begin position="58"/>
        <end position="80"/>
    </location>
</feature>
<evidence type="ECO:0000313" key="11">
    <source>
        <dbReference type="EMBL" id="NEX19465.1"/>
    </source>
</evidence>
<dbReference type="GO" id="GO:0005886">
    <property type="term" value="C:plasma membrane"/>
    <property type="evidence" value="ECO:0007669"/>
    <property type="project" value="UniProtKB-SubCell"/>
</dbReference>
<reference evidence="12" key="1">
    <citation type="journal article" date="2020" name="Microbiol. Resour. Announc.">
        <title>Draft Genome Sequences of Thiorhodococcus mannitoliphagus and Thiorhodococcus minor, Purple Sulfur Photosynthetic Bacteria in the Gammaproteobacterial Family Chromatiaceae.</title>
        <authorList>
            <person name="Aviles F.A."/>
            <person name="Meyer T.E."/>
            <person name="Kyndt J.A."/>
        </authorList>
    </citation>
    <scope>NUCLEOTIDE SEQUENCE [LARGE SCALE GENOMIC DNA]</scope>
    <source>
        <strain evidence="12">DSM 18266</strain>
    </source>
</reference>
<dbReference type="InterPro" id="IPR045324">
    <property type="entry name" value="Small_multidrug_res"/>
</dbReference>
<evidence type="ECO:0000256" key="10">
    <source>
        <dbReference type="SAM" id="Phobius"/>
    </source>
</evidence>
<evidence type="ECO:0000256" key="5">
    <source>
        <dbReference type="ARBA" id="ARBA00022989"/>
    </source>
</evidence>
<comment type="caution">
    <text evidence="11">The sequence shown here is derived from an EMBL/GenBank/DDBJ whole genome shotgun (WGS) entry which is preliminary data.</text>
</comment>
<dbReference type="EMBL" id="JAAIJR010000010">
    <property type="protein sequence ID" value="NEX19465.1"/>
    <property type="molecule type" value="Genomic_DNA"/>
</dbReference>
<keyword evidence="6 10" id="KW-0472">Membrane</keyword>
<dbReference type="AlphaFoldDB" id="A0A6P1DUU5"/>
<evidence type="ECO:0000256" key="8">
    <source>
        <dbReference type="ARBA" id="ARBA00039168"/>
    </source>
</evidence>
<evidence type="ECO:0000256" key="1">
    <source>
        <dbReference type="ARBA" id="ARBA00004651"/>
    </source>
</evidence>
<keyword evidence="4 9" id="KW-0812">Transmembrane</keyword>
<dbReference type="PANTHER" id="PTHR30561:SF0">
    <property type="entry name" value="GUANIDINIUM EXPORTER"/>
    <property type="match status" value="1"/>
</dbReference>
<gene>
    <name evidence="11" type="ORF">G3480_03900</name>
</gene>
<accession>A0A6P1DUU5</accession>
<evidence type="ECO:0000256" key="9">
    <source>
        <dbReference type="RuleBase" id="RU003942"/>
    </source>
</evidence>
<dbReference type="InterPro" id="IPR037185">
    <property type="entry name" value="EmrE-like"/>
</dbReference>
<dbReference type="SUPFAM" id="SSF103481">
    <property type="entry name" value="Multidrug resistance efflux transporter EmrE"/>
    <property type="match status" value="1"/>
</dbReference>
<evidence type="ECO:0000313" key="12">
    <source>
        <dbReference type="Proteomes" id="UP000471640"/>
    </source>
</evidence>